<proteinExistence type="predicted"/>
<sequence>MNSLKKLSSLPSHHPYLCFKFLFDCLCIVECYCLCFLILCDLCWTIFDSKVLFIIYLSRLCSCFFRKFFYDGLAVLCYVLQVLLYLYFDANILPSTASHRCCMYLCIVDK</sequence>
<feature type="transmembrane region" description="Helical" evidence="1">
    <location>
        <begin position="20"/>
        <end position="47"/>
    </location>
</feature>
<keyword evidence="1" id="KW-0472">Membrane</keyword>
<feature type="transmembrane region" description="Helical" evidence="1">
    <location>
        <begin position="68"/>
        <end position="88"/>
    </location>
</feature>
<evidence type="ECO:0000256" key="1">
    <source>
        <dbReference type="SAM" id="Phobius"/>
    </source>
</evidence>
<protein>
    <submittedName>
        <fullName evidence="2">Uncharacterized protein</fullName>
    </submittedName>
</protein>
<keyword evidence="1" id="KW-1133">Transmembrane helix</keyword>
<dbReference type="AlphaFoldDB" id="A0A224YI01"/>
<keyword evidence="1" id="KW-0812">Transmembrane</keyword>
<reference evidence="2" key="1">
    <citation type="journal article" date="2017" name="Parasit. Vectors">
        <title>Sialotranscriptomics of Rhipicephalus zambeziensis reveals intricate expression profiles of secretory proteins and suggests tight temporal transcriptional regulation during blood-feeding.</title>
        <authorList>
            <person name="de Castro M.H."/>
            <person name="de Klerk D."/>
            <person name="Pienaar R."/>
            <person name="Rees D.J.G."/>
            <person name="Mans B.J."/>
        </authorList>
    </citation>
    <scope>NUCLEOTIDE SEQUENCE</scope>
    <source>
        <tissue evidence="2">Salivary glands</tissue>
    </source>
</reference>
<dbReference type="EMBL" id="GFPF01002264">
    <property type="protein sequence ID" value="MAA13410.1"/>
    <property type="molecule type" value="Transcribed_RNA"/>
</dbReference>
<accession>A0A224YI01</accession>
<organism evidence="2">
    <name type="scientific">Rhipicephalus zambeziensis</name>
    <dbReference type="NCBI Taxonomy" id="60191"/>
    <lineage>
        <taxon>Eukaryota</taxon>
        <taxon>Metazoa</taxon>
        <taxon>Ecdysozoa</taxon>
        <taxon>Arthropoda</taxon>
        <taxon>Chelicerata</taxon>
        <taxon>Arachnida</taxon>
        <taxon>Acari</taxon>
        <taxon>Parasitiformes</taxon>
        <taxon>Ixodida</taxon>
        <taxon>Ixodoidea</taxon>
        <taxon>Ixodidae</taxon>
        <taxon>Rhipicephalinae</taxon>
        <taxon>Rhipicephalus</taxon>
        <taxon>Rhipicephalus</taxon>
    </lineage>
</organism>
<evidence type="ECO:0000313" key="2">
    <source>
        <dbReference type="EMBL" id="MAA13410.1"/>
    </source>
</evidence>
<name>A0A224YI01_9ACAR</name>